<dbReference type="EMBL" id="CAJNOG010003085">
    <property type="protein sequence ID" value="CAF1525062.1"/>
    <property type="molecule type" value="Genomic_DNA"/>
</dbReference>
<dbReference type="AlphaFoldDB" id="A0A819K7D2"/>
<reference evidence="10" key="1">
    <citation type="submission" date="2021-02" db="EMBL/GenBank/DDBJ databases">
        <authorList>
            <person name="Nowell W R."/>
        </authorList>
    </citation>
    <scope>NUCLEOTIDE SEQUENCE</scope>
</reference>
<dbReference type="Gene3D" id="3.30.720.50">
    <property type="match status" value="1"/>
</dbReference>
<evidence type="ECO:0000259" key="7">
    <source>
        <dbReference type="PROSITE" id="PS50918"/>
    </source>
</evidence>
<accession>A0A819K7D2</accession>
<organism evidence="10 12">
    <name type="scientific">Adineta steineri</name>
    <dbReference type="NCBI Taxonomy" id="433720"/>
    <lineage>
        <taxon>Eukaryota</taxon>
        <taxon>Metazoa</taxon>
        <taxon>Spiralia</taxon>
        <taxon>Gnathifera</taxon>
        <taxon>Rotifera</taxon>
        <taxon>Eurotatoria</taxon>
        <taxon>Bdelloidea</taxon>
        <taxon>Adinetida</taxon>
        <taxon>Adinetidae</taxon>
        <taxon>Adineta</taxon>
    </lineage>
</organism>
<dbReference type="InterPro" id="IPR004170">
    <property type="entry name" value="WWE_dom"/>
</dbReference>
<dbReference type="SUPFAM" id="SSF56399">
    <property type="entry name" value="ADP-ribosylation"/>
    <property type="match status" value="1"/>
</dbReference>
<dbReference type="Gene3D" id="3.90.176.10">
    <property type="entry name" value="Toxin ADP-ribosyltransferase, Chain A, domain 1"/>
    <property type="match status" value="1"/>
</dbReference>
<evidence type="ECO:0000313" key="10">
    <source>
        <dbReference type="EMBL" id="CAF3941057.1"/>
    </source>
</evidence>
<evidence type="ECO:0000256" key="5">
    <source>
        <dbReference type="ARBA" id="ARBA00047597"/>
    </source>
</evidence>
<dbReference type="InterPro" id="IPR037197">
    <property type="entry name" value="WWE_dom_sf"/>
</dbReference>
<dbReference type="GO" id="GO:0106274">
    <property type="term" value="F:NAD+-protein-arginine ADP-ribosyltransferase activity"/>
    <property type="evidence" value="ECO:0007669"/>
    <property type="project" value="UniProtKB-EC"/>
</dbReference>
<evidence type="ECO:0000256" key="6">
    <source>
        <dbReference type="RuleBase" id="RU361228"/>
    </source>
</evidence>
<dbReference type="EMBL" id="CAJOAY010002308">
    <property type="protein sequence ID" value="CAF3941057.1"/>
    <property type="molecule type" value="Genomic_DNA"/>
</dbReference>
<evidence type="ECO:0000313" key="12">
    <source>
        <dbReference type="Proteomes" id="UP000663881"/>
    </source>
</evidence>
<evidence type="ECO:0000313" key="11">
    <source>
        <dbReference type="EMBL" id="CAF4119351.1"/>
    </source>
</evidence>
<dbReference type="Proteomes" id="UP000663845">
    <property type="component" value="Unassembled WGS sequence"/>
</dbReference>
<dbReference type="EMBL" id="CAJNON010000324">
    <property type="protein sequence ID" value="CAF1196303.1"/>
    <property type="molecule type" value="Genomic_DNA"/>
</dbReference>
<keyword evidence="6" id="KW-0521">NADP</keyword>
<dbReference type="InterPro" id="IPR000768">
    <property type="entry name" value="ART"/>
</dbReference>
<dbReference type="OrthoDB" id="423533at2759"/>
<dbReference type="Proteomes" id="UP000663891">
    <property type="component" value="Unassembled WGS sequence"/>
</dbReference>
<keyword evidence="4" id="KW-0548">Nucleotidyltransferase</keyword>
<comment type="caution">
    <text evidence="10">The sequence shown here is derived from an EMBL/GenBank/DDBJ whole genome shotgun (WGS) entry which is preliminary data.</text>
</comment>
<feature type="domain" description="WWE" evidence="7">
    <location>
        <begin position="3"/>
        <end position="85"/>
    </location>
</feature>
<dbReference type="Pfam" id="PF02825">
    <property type="entry name" value="WWE"/>
    <property type="match status" value="1"/>
</dbReference>
<evidence type="ECO:0000256" key="2">
    <source>
        <dbReference type="ARBA" id="ARBA00022676"/>
    </source>
</evidence>
<protein>
    <recommendedName>
        <fullName evidence="6">NAD(P)(+)--arginine ADP-ribosyltransferase</fullName>
        <ecNumber evidence="6">2.4.2.31</ecNumber>
    </recommendedName>
    <alternativeName>
        <fullName evidence="6">Mono(ADP-ribosyl)transferase</fullName>
    </alternativeName>
</protein>
<sequence length="329" mass="38391">MAAATTTSSLGRRTKIIWFWQSNLNPFNDKEQKEWKRYSDFENDFIEEAFQRKEKVVQLNEYVINFNYNLQFKKDDKSKQRPIKREESNSNDLVRQERFSYPERAVKSFSTSTRSPFCDEWTQISGSVRDDLSSVINHAAQGIIKEGELLNEGFDAQVMANRLRKCTSYQEVAECAARLYSAESFLYKVLNAAMRNNDRSKLETLGPFCWLLNWHVVQRDWEIDQIVYRGASLTQEMIEEYRQCTGDRITWTAFSSSSKNRHLAEQFGNTLFIINFPENYLFKKDISSISNYPDEQEVLIKAGHSFIIDNVEFDSNTGKHLIYLSGIAV</sequence>
<dbReference type="GO" id="GO:0016779">
    <property type="term" value="F:nucleotidyltransferase activity"/>
    <property type="evidence" value="ECO:0007669"/>
    <property type="project" value="UniProtKB-KW"/>
</dbReference>
<proteinExistence type="inferred from homology"/>
<dbReference type="Proteomes" id="UP000663844">
    <property type="component" value="Unassembled WGS sequence"/>
</dbReference>
<keyword evidence="3 6" id="KW-0808">Transferase</keyword>
<dbReference type="Pfam" id="PF01129">
    <property type="entry name" value="ART"/>
    <property type="match status" value="1"/>
</dbReference>
<evidence type="ECO:0000313" key="8">
    <source>
        <dbReference type="EMBL" id="CAF1196303.1"/>
    </source>
</evidence>
<evidence type="ECO:0000256" key="3">
    <source>
        <dbReference type="ARBA" id="ARBA00022679"/>
    </source>
</evidence>
<name>A0A819K7D2_9BILA</name>
<dbReference type="PROSITE" id="PS51996">
    <property type="entry name" value="TR_MART"/>
    <property type="match status" value="1"/>
</dbReference>
<keyword evidence="6" id="KW-0520">NAD</keyword>
<evidence type="ECO:0000256" key="4">
    <source>
        <dbReference type="ARBA" id="ARBA00022695"/>
    </source>
</evidence>
<dbReference type="EC" id="2.4.2.31" evidence="6"/>
<comment type="similarity">
    <text evidence="1 6">Belongs to the Arg-specific ADP-ribosyltransferase family.</text>
</comment>
<dbReference type="EMBL" id="CAJOAZ010005973">
    <property type="protein sequence ID" value="CAF4119351.1"/>
    <property type="molecule type" value="Genomic_DNA"/>
</dbReference>
<evidence type="ECO:0000313" key="9">
    <source>
        <dbReference type="EMBL" id="CAF1525062.1"/>
    </source>
</evidence>
<keyword evidence="2 6" id="KW-0328">Glycosyltransferase</keyword>
<comment type="catalytic activity">
    <reaction evidence="5 6">
        <text>L-arginyl-[protein] + NAD(+) = N(omega)-(ADP-D-ribosyl)-L-arginyl-[protein] + nicotinamide + H(+)</text>
        <dbReference type="Rhea" id="RHEA:19149"/>
        <dbReference type="Rhea" id="RHEA-COMP:10532"/>
        <dbReference type="Rhea" id="RHEA-COMP:15087"/>
        <dbReference type="ChEBI" id="CHEBI:15378"/>
        <dbReference type="ChEBI" id="CHEBI:17154"/>
        <dbReference type="ChEBI" id="CHEBI:29965"/>
        <dbReference type="ChEBI" id="CHEBI:57540"/>
        <dbReference type="ChEBI" id="CHEBI:142554"/>
        <dbReference type="EC" id="2.4.2.31"/>
    </reaction>
</comment>
<evidence type="ECO:0000256" key="1">
    <source>
        <dbReference type="ARBA" id="ARBA00009558"/>
    </source>
</evidence>
<dbReference type="PROSITE" id="PS50918">
    <property type="entry name" value="WWE"/>
    <property type="match status" value="1"/>
</dbReference>
<dbReference type="SUPFAM" id="SSF117839">
    <property type="entry name" value="WWE domain"/>
    <property type="match status" value="1"/>
</dbReference>
<gene>
    <name evidence="9" type="ORF">JYZ213_LOCUS44800</name>
    <name evidence="10" type="ORF">OKA104_LOCUS26387</name>
    <name evidence="11" type="ORF">OXD698_LOCUS36390</name>
    <name evidence="8" type="ORF">VCS650_LOCUS25355</name>
</gene>
<dbReference type="Proteomes" id="UP000663881">
    <property type="component" value="Unassembled WGS sequence"/>
</dbReference>